<reference evidence="2" key="1">
    <citation type="journal article" date="2015" name="Proc. Natl. Acad. Sci. U.S.A.">
        <title>Networks of energetic and metabolic interactions define dynamics in microbial communities.</title>
        <authorList>
            <person name="Embree M."/>
            <person name="Liu J.K."/>
            <person name="Al-Bassam M.M."/>
            <person name="Zengler K."/>
        </authorList>
    </citation>
    <scope>NUCLEOTIDE SEQUENCE</scope>
</reference>
<organism evidence="2">
    <name type="scientific">hydrocarbon metagenome</name>
    <dbReference type="NCBI Taxonomy" id="938273"/>
    <lineage>
        <taxon>unclassified sequences</taxon>
        <taxon>metagenomes</taxon>
        <taxon>ecological metagenomes</taxon>
    </lineage>
</organism>
<accession>A0A0W8E4B0</accession>
<keyword evidence="1" id="KW-0812">Transmembrane</keyword>
<keyword evidence="1" id="KW-0472">Membrane</keyword>
<feature type="transmembrane region" description="Helical" evidence="1">
    <location>
        <begin position="6"/>
        <end position="23"/>
    </location>
</feature>
<evidence type="ECO:0000256" key="1">
    <source>
        <dbReference type="SAM" id="Phobius"/>
    </source>
</evidence>
<dbReference type="AlphaFoldDB" id="A0A0W8E4B0"/>
<protein>
    <submittedName>
        <fullName evidence="2">Uncharacterized protein</fullName>
    </submittedName>
</protein>
<name>A0A0W8E4B0_9ZZZZ</name>
<comment type="caution">
    <text evidence="2">The sequence shown here is derived from an EMBL/GenBank/DDBJ whole genome shotgun (WGS) entry which is preliminary data.</text>
</comment>
<evidence type="ECO:0000313" key="2">
    <source>
        <dbReference type="EMBL" id="KUG03467.1"/>
    </source>
</evidence>
<gene>
    <name evidence="2" type="ORF">ASZ90_019103</name>
</gene>
<dbReference type="EMBL" id="LNQE01001879">
    <property type="protein sequence ID" value="KUG03467.1"/>
    <property type="molecule type" value="Genomic_DNA"/>
</dbReference>
<sequence>MNYRRILYIAFIVFIALFFFRTLENDDTIDNQVQYMTKDCLLDSIGADSEINQDTSTIFFPRDYRGESGEVFYISSENDNGYITYKYRIEEIEAGTVKELQYKLEQTWEGIKIPEDKFDAYRMEDGQWVEI</sequence>
<keyword evidence="1" id="KW-1133">Transmembrane helix</keyword>
<proteinExistence type="predicted"/>